<dbReference type="PANTHER" id="PTHR30252">
    <property type="entry name" value="INNER MEMBRANE PEPTIDE TRANSPORTER"/>
    <property type="match status" value="1"/>
</dbReference>
<evidence type="ECO:0000256" key="6">
    <source>
        <dbReference type="ARBA" id="ARBA00023136"/>
    </source>
</evidence>
<evidence type="ECO:0000256" key="1">
    <source>
        <dbReference type="ARBA" id="ARBA00004651"/>
    </source>
</evidence>
<dbReference type="Pfam" id="PF02554">
    <property type="entry name" value="CstA"/>
    <property type="match status" value="2"/>
</dbReference>
<feature type="transmembrane region" description="Helical" evidence="7">
    <location>
        <begin position="421"/>
        <end position="441"/>
    </location>
</feature>
<evidence type="ECO:0000313" key="9">
    <source>
        <dbReference type="EMBL" id="HGZ79083.1"/>
    </source>
</evidence>
<feature type="transmembrane region" description="Helical" evidence="7">
    <location>
        <begin position="186"/>
        <end position="208"/>
    </location>
</feature>
<keyword evidence="4 7" id="KW-0812">Transmembrane</keyword>
<comment type="similarity">
    <text evidence="2">Belongs to the peptide transporter carbon starvation (CstA) (TC 2.A.114) family.</text>
</comment>
<dbReference type="GO" id="GO:0005886">
    <property type="term" value="C:plasma membrane"/>
    <property type="evidence" value="ECO:0007669"/>
    <property type="project" value="UniProtKB-SubCell"/>
</dbReference>
<accession>A0A832I529</accession>
<name>A0A832I529_9THEM</name>
<dbReference type="PANTHER" id="PTHR30252:SF0">
    <property type="entry name" value="PEPTIDE TRANSPORTER CSTA"/>
    <property type="match status" value="1"/>
</dbReference>
<evidence type="ECO:0000256" key="2">
    <source>
        <dbReference type="ARBA" id="ARBA00007755"/>
    </source>
</evidence>
<keyword evidence="3" id="KW-1003">Cell membrane</keyword>
<feature type="transmembrane region" description="Helical" evidence="7">
    <location>
        <begin position="382"/>
        <end position="400"/>
    </location>
</feature>
<sequence length="551" mass="60313">MILFLFLLAAVLFFLGYRFYGKWQAKLYELNEKNKTPASELYDGIDYVPTHPFVLLGHHFSSIAGAGPIVGPITAAALFGWLPAYLWIVIGSIFIGGVHDFGAIVGSIRNKGLSVVELVNRYVGKRAKVLFNAFAWFALVLVVAAFLELAAGSFAGDPAVAWSAVLYIVFAVIFGILVYRLRLPLLWVTIIMLPVLIGSIFIGNYTPWIQEAFKFDVNTWRWILVIYIAFASVLPVWLLLQPRDYLSSWFLYSSLAIATLGILFGGTKFSVNLPAFKGWYGGGINYLWPMLFITVACGAISGFHSLVGSGTTAKQIRKETDAKLIGYGGMLIEGVVAVVALITVMMAGKILSPGPGLPANPQYTYGVGFAKFWSLFGLPEKVGISFGMFALNTFILTSLDTATRLGRYQLQELTFNKLDKYTSTVITILGALVLVFMKSGQTPIWKLIWPVFGSANQLTAGLALLGITAFILKGLKKKAWFTTIPMIFMIATTIVALILLARTNLKGATLPLGIMSVILVVLAVWLVVEAYFALAVKKTTKEVTKKAEEKA</sequence>
<feature type="transmembrane region" description="Helical" evidence="7">
    <location>
        <begin position="479"/>
        <end position="500"/>
    </location>
</feature>
<dbReference type="InterPro" id="IPR003706">
    <property type="entry name" value="CstA_N"/>
</dbReference>
<keyword evidence="6 7" id="KW-0472">Membrane</keyword>
<gene>
    <name evidence="9" type="ORF">ENW55_03765</name>
</gene>
<feature type="domain" description="CstA N-terminal" evidence="8">
    <location>
        <begin position="3"/>
        <end position="346"/>
    </location>
</feature>
<feature type="transmembrane region" description="Helical" evidence="7">
    <location>
        <begin position="129"/>
        <end position="147"/>
    </location>
</feature>
<dbReference type="InterPro" id="IPR051605">
    <property type="entry name" value="CstA"/>
</dbReference>
<dbReference type="EMBL" id="DTKQ01000030">
    <property type="protein sequence ID" value="HGZ79083.1"/>
    <property type="molecule type" value="Genomic_DNA"/>
</dbReference>
<feature type="transmembrane region" description="Helical" evidence="7">
    <location>
        <begin position="512"/>
        <end position="536"/>
    </location>
</feature>
<feature type="transmembrane region" description="Helical" evidence="7">
    <location>
        <begin position="286"/>
        <end position="303"/>
    </location>
</feature>
<feature type="transmembrane region" description="Helical" evidence="7">
    <location>
        <begin position="84"/>
        <end position="108"/>
    </location>
</feature>
<comment type="caution">
    <text evidence="9">The sequence shown here is derived from an EMBL/GenBank/DDBJ whole genome shotgun (WGS) entry which is preliminary data.</text>
</comment>
<dbReference type="AlphaFoldDB" id="A0A832I529"/>
<feature type="transmembrane region" description="Helical" evidence="7">
    <location>
        <begin position="447"/>
        <end position="472"/>
    </location>
</feature>
<evidence type="ECO:0000256" key="7">
    <source>
        <dbReference type="SAM" id="Phobius"/>
    </source>
</evidence>
<evidence type="ECO:0000256" key="5">
    <source>
        <dbReference type="ARBA" id="ARBA00022989"/>
    </source>
</evidence>
<dbReference type="GO" id="GO:0009267">
    <property type="term" value="P:cellular response to starvation"/>
    <property type="evidence" value="ECO:0007669"/>
    <property type="project" value="InterPro"/>
</dbReference>
<keyword evidence="5 7" id="KW-1133">Transmembrane helix</keyword>
<organism evidence="9">
    <name type="scientific">Pseudothermotoga hypogea</name>
    <dbReference type="NCBI Taxonomy" id="57487"/>
    <lineage>
        <taxon>Bacteria</taxon>
        <taxon>Thermotogati</taxon>
        <taxon>Thermotogota</taxon>
        <taxon>Thermotogae</taxon>
        <taxon>Thermotogales</taxon>
        <taxon>Thermotogaceae</taxon>
        <taxon>Pseudothermotoga</taxon>
    </lineage>
</organism>
<proteinExistence type="inferred from homology"/>
<feature type="domain" description="CstA N-terminal" evidence="8">
    <location>
        <begin position="360"/>
        <end position="496"/>
    </location>
</feature>
<feature type="transmembrane region" description="Helical" evidence="7">
    <location>
        <begin position="220"/>
        <end position="240"/>
    </location>
</feature>
<comment type="subcellular location">
    <subcellularLocation>
        <location evidence="1">Cell membrane</location>
        <topology evidence="1">Multi-pass membrane protein</topology>
    </subcellularLocation>
</comment>
<feature type="transmembrane region" description="Helical" evidence="7">
    <location>
        <begin position="324"/>
        <end position="347"/>
    </location>
</feature>
<feature type="transmembrane region" description="Helical" evidence="7">
    <location>
        <begin position="159"/>
        <end position="179"/>
    </location>
</feature>
<evidence type="ECO:0000256" key="3">
    <source>
        <dbReference type="ARBA" id="ARBA00022475"/>
    </source>
</evidence>
<protein>
    <submittedName>
        <fullName evidence="9">Carbon starvation protein A</fullName>
    </submittedName>
</protein>
<reference evidence="9" key="1">
    <citation type="journal article" date="2020" name="mSystems">
        <title>Genome- and Community-Level Interaction Insights into Carbon Utilization and Element Cycling Functions of Hydrothermarchaeota in Hydrothermal Sediment.</title>
        <authorList>
            <person name="Zhou Z."/>
            <person name="Liu Y."/>
            <person name="Xu W."/>
            <person name="Pan J."/>
            <person name="Luo Z.H."/>
            <person name="Li M."/>
        </authorList>
    </citation>
    <scope>NUCLEOTIDE SEQUENCE [LARGE SCALE GENOMIC DNA]</scope>
    <source>
        <strain evidence="9">SpSt-86</strain>
    </source>
</reference>
<evidence type="ECO:0000259" key="8">
    <source>
        <dbReference type="Pfam" id="PF02554"/>
    </source>
</evidence>
<evidence type="ECO:0000256" key="4">
    <source>
        <dbReference type="ARBA" id="ARBA00022692"/>
    </source>
</evidence>
<feature type="transmembrane region" description="Helical" evidence="7">
    <location>
        <begin position="249"/>
        <end position="266"/>
    </location>
</feature>